<accession>A0A432V1G8</accession>
<protein>
    <submittedName>
        <fullName evidence="1">ATP-binding protein</fullName>
    </submittedName>
</protein>
<name>A0A432V1G8_9HYPH</name>
<comment type="caution">
    <text evidence="1">The sequence shown here is derived from an EMBL/GenBank/DDBJ whole genome shotgun (WGS) entry which is preliminary data.</text>
</comment>
<gene>
    <name evidence="1" type="ORF">EET67_20435</name>
</gene>
<keyword evidence="1" id="KW-0067">ATP-binding</keyword>
<dbReference type="GO" id="GO:0005524">
    <property type="term" value="F:ATP binding"/>
    <property type="evidence" value="ECO:0007669"/>
    <property type="project" value="UniProtKB-KW"/>
</dbReference>
<reference evidence="1 2" key="1">
    <citation type="submission" date="2018-11" db="EMBL/GenBank/DDBJ databases">
        <title>Pseudaminobacter arsenicus sp. nov., an arsenic-resistant bacterium isolated from arsenic-rich aquifers.</title>
        <authorList>
            <person name="Mu Y."/>
        </authorList>
    </citation>
    <scope>NUCLEOTIDE SEQUENCE [LARGE SCALE GENOMIC DNA]</scope>
    <source>
        <strain evidence="1 2">CB3</strain>
    </source>
</reference>
<evidence type="ECO:0000313" key="2">
    <source>
        <dbReference type="Proteomes" id="UP000281647"/>
    </source>
</evidence>
<dbReference type="SUPFAM" id="SSF55874">
    <property type="entry name" value="ATPase domain of HSP90 chaperone/DNA topoisomerase II/histidine kinase"/>
    <property type="match status" value="1"/>
</dbReference>
<dbReference type="Gene3D" id="3.30.565.10">
    <property type="entry name" value="Histidine kinase-like ATPase, C-terminal domain"/>
    <property type="match status" value="1"/>
</dbReference>
<proteinExistence type="predicted"/>
<dbReference type="InterPro" id="IPR036890">
    <property type="entry name" value="HATPase_C_sf"/>
</dbReference>
<dbReference type="RefSeq" id="WP_128628244.1">
    <property type="nucleotide sequence ID" value="NZ_RKST01000027.1"/>
</dbReference>
<dbReference type="OrthoDB" id="9813438at2"/>
<keyword evidence="2" id="KW-1185">Reference proteome</keyword>
<organism evidence="1 2">
    <name type="scientific">Borborobacter arsenicus</name>
    <dbReference type="NCBI Taxonomy" id="1851146"/>
    <lineage>
        <taxon>Bacteria</taxon>
        <taxon>Pseudomonadati</taxon>
        <taxon>Pseudomonadota</taxon>
        <taxon>Alphaproteobacteria</taxon>
        <taxon>Hyphomicrobiales</taxon>
        <taxon>Phyllobacteriaceae</taxon>
        <taxon>Borborobacter</taxon>
    </lineage>
</organism>
<dbReference type="AlphaFoldDB" id="A0A432V1G8"/>
<sequence length="599" mass="67269">MKLLQRLVSGGWVNEIAHFAVNTRLTRVLGETYRSSEAALKELVDNAWDADANNVWIILPEPLTDDAVIVRDDGTGMTASEVRGEYLNIASDKRTRTGERTNKFNRKVKGRKGIGKFAGLTIASRMEVVTVARRRRCTLLIDKNELVENQKDLEAVPLPFIEDDINDVDSGTTVTLTKLDSRLNFPTPDRLREVLIYEYGREDAFKVFVNGLPLSVQDVPGTTTQTTAQLPTVGEVTLNFTIADGKRLPRSSGIILKVDGKAVGKPMLFGLDEDEEIPSKLARRVYGEVELSGVEDFVTADWGSILENSKAYQEARLYVRTQVKAGLKETHAKDLSLQKARLQRQINHRLAKLPEYRRKYAEEALNRILKKFYGESEDRITTIADVALDAMEHDTYWAVLDRIGRLSKGDVGSFAESLEEFGLIELATIGAQASRRLEFLNFLDQLVQNPQTLEKDAHKAFETNLWLLGRKYSVMSSNSTLHKVIETYCNTAFKGSRAAKRPDLLLSQDYGDKYLLIEFKRPSHNITRDDISQAEKYRDDLSSRLSSTATMDIVMVGKGRAVTLDTRNLLDSISLHSYASIISSARTELDWLVASLSKP</sequence>
<keyword evidence="1" id="KW-0547">Nucleotide-binding</keyword>
<dbReference type="Pfam" id="PF13589">
    <property type="entry name" value="HATPase_c_3"/>
    <property type="match status" value="1"/>
</dbReference>
<evidence type="ECO:0000313" key="1">
    <source>
        <dbReference type="EMBL" id="RUM95892.1"/>
    </source>
</evidence>
<dbReference type="EMBL" id="RKST01000027">
    <property type="protein sequence ID" value="RUM95892.1"/>
    <property type="molecule type" value="Genomic_DNA"/>
</dbReference>
<dbReference type="Proteomes" id="UP000281647">
    <property type="component" value="Unassembled WGS sequence"/>
</dbReference>